<accession>A0A0C2J930</accession>
<dbReference type="EMBL" id="JWZT01003764">
    <property type="protein sequence ID" value="KII65588.1"/>
    <property type="molecule type" value="Genomic_DNA"/>
</dbReference>
<keyword evidence="2" id="KW-1185">Reference proteome</keyword>
<gene>
    <name evidence="1" type="ORF">RF11_05320</name>
</gene>
<protein>
    <submittedName>
        <fullName evidence="1">Uncharacterized protein</fullName>
    </submittedName>
</protein>
<evidence type="ECO:0000313" key="2">
    <source>
        <dbReference type="Proteomes" id="UP000031668"/>
    </source>
</evidence>
<dbReference type="Proteomes" id="UP000031668">
    <property type="component" value="Unassembled WGS sequence"/>
</dbReference>
<proteinExistence type="predicted"/>
<name>A0A0C2J930_THEKT</name>
<sequence>MELPLNKQKAKIFSVYLDRQALKFYLGLGYKIYYRTRMLAKSYKHYIREIGTQRQANLKVKLVEQTHGEFLDHNRQKLSYIKFIDAISNYLAREFIKVSVFFYIDDAIKNAGKEAQPLLIQISEIKLAVKDESALAVTKDNHRSVATLFSRQVTSYKDSDMVSGPFILVVFI</sequence>
<evidence type="ECO:0000313" key="1">
    <source>
        <dbReference type="EMBL" id="KII65588.1"/>
    </source>
</evidence>
<dbReference type="AlphaFoldDB" id="A0A0C2J930"/>
<comment type="caution">
    <text evidence="1">The sequence shown here is derived from an EMBL/GenBank/DDBJ whole genome shotgun (WGS) entry which is preliminary data.</text>
</comment>
<reference evidence="1 2" key="1">
    <citation type="journal article" date="2014" name="Genome Biol. Evol.">
        <title>The genome of the myxosporean Thelohanellus kitauei shows adaptations to nutrient acquisition within its fish host.</title>
        <authorList>
            <person name="Yang Y."/>
            <person name="Xiong J."/>
            <person name="Zhou Z."/>
            <person name="Huo F."/>
            <person name="Miao W."/>
            <person name="Ran C."/>
            <person name="Liu Y."/>
            <person name="Zhang J."/>
            <person name="Feng J."/>
            <person name="Wang M."/>
            <person name="Wang M."/>
            <person name="Wang L."/>
            <person name="Yao B."/>
        </authorList>
    </citation>
    <scope>NUCLEOTIDE SEQUENCE [LARGE SCALE GENOMIC DNA]</scope>
    <source>
        <strain evidence="1">Wuqing</strain>
    </source>
</reference>
<organism evidence="1 2">
    <name type="scientific">Thelohanellus kitauei</name>
    <name type="common">Myxosporean</name>
    <dbReference type="NCBI Taxonomy" id="669202"/>
    <lineage>
        <taxon>Eukaryota</taxon>
        <taxon>Metazoa</taxon>
        <taxon>Cnidaria</taxon>
        <taxon>Myxozoa</taxon>
        <taxon>Myxosporea</taxon>
        <taxon>Bivalvulida</taxon>
        <taxon>Platysporina</taxon>
        <taxon>Myxobolidae</taxon>
        <taxon>Thelohanellus</taxon>
    </lineage>
</organism>